<dbReference type="AlphaFoldDB" id="A0AAE3H3B3"/>
<reference evidence="2 3" key="1">
    <citation type="submission" date="2018-11" db="EMBL/GenBank/DDBJ databases">
        <title>Novel bacteria species description.</title>
        <authorList>
            <person name="Han J.-H."/>
        </authorList>
    </citation>
    <scope>NUCLEOTIDE SEQUENCE [LARGE SCALE GENOMIC DNA]</scope>
    <source>
        <strain evidence="2 3">KCTC23259</strain>
    </source>
</reference>
<gene>
    <name evidence="2" type="ORF">EGI31_11415</name>
</gene>
<keyword evidence="1" id="KW-1133">Transmembrane helix</keyword>
<keyword evidence="1" id="KW-0812">Transmembrane</keyword>
<dbReference type="EMBL" id="RJUF01000032">
    <property type="protein sequence ID" value="MCP9763565.1"/>
    <property type="molecule type" value="Genomic_DNA"/>
</dbReference>
<accession>A0AAE3H3B3</accession>
<dbReference type="Proteomes" id="UP001204144">
    <property type="component" value="Unassembled WGS sequence"/>
</dbReference>
<feature type="transmembrane region" description="Helical" evidence="1">
    <location>
        <begin position="12"/>
        <end position="30"/>
    </location>
</feature>
<evidence type="ECO:0000313" key="3">
    <source>
        <dbReference type="Proteomes" id="UP001204144"/>
    </source>
</evidence>
<keyword evidence="1" id="KW-0472">Membrane</keyword>
<evidence type="ECO:0000313" key="2">
    <source>
        <dbReference type="EMBL" id="MCP9763565.1"/>
    </source>
</evidence>
<organism evidence="2 3">
    <name type="scientific">Lacihabitans soyangensis</name>
    <dbReference type="NCBI Taxonomy" id="869394"/>
    <lineage>
        <taxon>Bacteria</taxon>
        <taxon>Pseudomonadati</taxon>
        <taxon>Bacteroidota</taxon>
        <taxon>Cytophagia</taxon>
        <taxon>Cytophagales</taxon>
        <taxon>Leadbetterellaceae</taxon>
        <taxon>Lacihabitans</taxon>
    </lineage>
</organism>
<comment type="caution">
    <text evidence="2">The sequence shown here is derived from an EMBL/GenBank/DDBJ whole genome shotgun (WGS) entry which is preliminary data.</text>
</comment>
<evidence type="ECO:0000256" key="1">
    <source>
        <dbReference type="SAM" id="Phobius"/>
    </source>
</evidence>
<name>A0AAE3H3B3_9BACT</name>
<feature type="transmembrane region" description="Helical" evidence="1">
    <location>
        <begin position="88"/>
        <end position="107"/>
    </location>
</feature>
<proteinExistence type="predicted"/>
<keyword evidence="3" id="KW-1185">Reference proteome</keyword>
<feature type="transmembrane region" description="Helical" evidence="1">
    <location>
        <begin position="56"/>
        <end position="76"/>
    </location>
</feature>
<protein>
    <submittedName>
        <fullName evidence="2">Uncharacterized protein</fullName>
    </submittedName>
</protein>
<sequence length="109" mass="12491">MNLNKPKKVSTFVSDLIIATVSFGMAYEIHSMKTIKFARKYLFSIRYIESELIEKNINSIIWGFIALGLGFLINAYSKFTKNDEIPATIAQITIILSLLWLILCPFIRI</sequence>